<dbReference type="GeneID" id="68108319"/>
<feature type="domain" description="Potassium channel tetramerisation-type BTB" evidence="2">
    <location>
        <begin position="98"/>
        <end position="194"/>
    </location>
</feature>
<proteinExistence type="predicted"/>
<dbReference type="Pfam" id="PF02214">
    <property type="entry name" value="BTB_2"/>
    <property type="match status" value="1"/>
</dbReference>
<keyword evidence="4" id="KW-1185">Reference proteome</keyword>
<dbReference type="Gene3D" id="3.30.710.10">
    <property type="entry name" value="Potassium Channel Kv1.1, Chain A"/>
    <property type="match status" value="1"/>
</dbReference>
<dbReference type="RefSeq" id="XP_044564661.1">
    <property type="nucleotide sequence ID" value="XM_044701372.1"/>
</dbReference>
<dbReference type="InterPro" id="IPR011333">
    <property type="entry name" value="SKP1/BTB/POZ_sf"/>
</dbReference>
<dbReference type="PANTHER" id="PTHR14499">
    <property type="entry name" value="POTASSIUM CHANNEL TETRAMERIZATION DOMAIN-CONTAINING"/>
    <property type="match status" value="1"/>
</dbReference>
<name>A0A6A5C225_NAEFO</name>
<comment type="caution">
    <text evidence="3">The sequence shown here is derived from an EMBL/GenBank/DDBJ whole genome shotgun (WGS) entry which is preliminary data.</text>
</comment>
<dbReference type="OrthoDB" id="2414723at2759"/>
<dbReference type="AlphaFoldDB" id="A0A6A5C225"/>
<dbReference type="InterPro" id="IPR003131">
    <property type="entry name" value="T1-type_BTB"/>
</dbReference>
<dbReference type="VEuPathDB" id="AmoebaDB:NfTy_049370"/>
<gene>
    <name evidence="3" type="ORF">FDP41_001101</name>
</gene>
<feature type="compositionally biased region" description="Low complexity" evidence="1">
    <location>
        <begin position="1"/>
        <end position="34"/>
    </location>
</feature>
<dbReference type="GO" id="GO:0051260">
    <property type="term" value="P:protein homooligomerization"/>
    <property type="evidence" value="ECO:0007669"/>
    <property type="project" value="InterPro"/>
</dbReference>
<evidence type="ECO:0000313" key="4">
    <source>
        <dbReference type="Proteomes" id="UP000444721"/>
    </source>
</evidence>
<dbReference type="PANTHER" id="PTHR14499:SF136">
    <property type="entry name" value="GH08630P"/>
    <property type="match status" value="1"/>
</dbReference>
<sequence>MPNHDSSSTDDNLTTTTTTAGSSSSVVGGRTSTSNDKPSPQPIDRKKEKTLLGKVFTQQQSKSSSTTSQPYHSSIMKNLDSLQSFRKSTGSSSSAVMTINVGGVLYTTFKDTLSRKINGKDHLLSVMFSNEDHFEFSRDDQGHIFIDRNGKLFSYILDYLRCGGDVRQFALPLHNACLMEQLEIEFEFFNLYDLCLLLKGRRKTFKIEKKKYTKIKTKSGSELISADTSAQSNSTAVKSLEIISNTNQQEIGVTIGNEDEDTNDDTSSILLEENDESDDELLLFERKLEDDLFVVDHDSDSSQDDFDEDVIFIEPPTPDAVLTPSSEPATIADDEDSVSTFDAAIKSVNDETNLVIRHQSQQATSPSLHNHISQQHHEKHKLNLLSKKQKSSLFSSFHNIKHKICNEKGEPVIGYSEDASICYIYPNLSRYYYPIICKQPIQLRGVDRRLSKCYNYYEITINSDFEEKIDYVNYNIPGIVVAVMSNKNIKVLKQHHKKDLPIDLKKETVTSFNLKNGSYYSNEEGKHVIAIRRFLCGDRVGVHFDAWSRVITLFYNGAILFTTQCHLDQITSSTRLYFVVLVKSMYGVVPSYITLFSNAQHPFKYLNENSSDENKKLQTSLKLISKRLGEVLTLNNDNEGQGHTVLASHHGKSSNKR</sequence>
<evidence type="ECO:0000259" key="2">
    <source>
        <dbReference type="Pfam" id="PF02214"/>
    </source>
</evidence>
<dbReference type="VEuPathDB" id="AmoebaDB:NF0012570"/>
<protein>
    <recommendedName>
        <fullName evidence="2">Potassium channel tetramerisation-type BTB domain-containing protein</fullName>
    </recommendedName>
</protein>
<dbReference type="SUPFAM" id="SSF54695">
    <property type="entry name" value="POZ domain"/>
    <property type="match status" value="1"/>
</dbReference>
<accession>A0A6A5C225</accession>
<evidence type="ECO:0000313" key="3">
    <source>
        <dbReference type="EMBL" id="KAF0979948.1"/>
    </source>
</evidence>
<organism evidence="3 4">
    <name type="scientific">Naegleria fowleri</name>
    <name type="common">Brain eating amoeba</name>
    <dbReference type="NCBI Taxonomy" id="5763"/>
    <lineage>
        <taxon>Eukaryota</taxon>
        <taxon>Discoba</taxon>
        <taxon>Heterolobosea</taxon>
        <taxon>Tetramitia</taxon>
        <taxon>Eutetramitia</taxon>
        <taxon>Vahlkampfiidae</taxon>
        <taxon>Naegleria</taxon>
    </lineage>
</organism>
<dbReference type="VEuPathDB" id="AmoebaDB:FDP41_001101"/>
<feature type="region of interest" description="Disordered" evidence="1">
    <location>
        <begin position="1"/>
        <end position="48"/>
    </location>
</feature>
<evidence type="ECO:0000256" key="1">
    <source>
        <dbReference type="SAM" id="MobiDB-lite"/>
    </source>
</evidence>
<dbReference type="Proteomes" id="UP000444721">
    <property type="component" value="Unassembled WGS sequence"/>
</dbReference>
<dbReference type="EMBL" id="VFQX01000022">
    <property type="protein sequence ID" value="KAF0979948.1"/>
    <property type="molecule type" value="Genomic_DNA"/>
</dbReference>
<reference evidence="3 4" key="1">
    <citation type="journal article" date="2019" name="Sci. Rep.">
        <title>Nanopore sequencing improves the draft genome of the human pathogenic amoeba Naegleria fowleri.</title>
        <authorList>
            <person name="Liechti N."/>
            <person name="Schurch N."/>
            <person name="Bruggmann R."/>
            <person name="Wittwer M."/>
        </authorList>
    </citation>
    <scope>NUCLEOTIDE SEQUENCE [LARGE SCALE GENOMIC DNA]</scope>
    <source>
        <strain evidence="3 4">ATCC 30894</strain>
    </source>
</reference>